<dbReference type="Gene3D" id="3.20.20.80">
    <property type="entry name" value="Glycosidases"/>
    <property type="match status" value="1"/>
</dbReference>
<evidence type="ECO:0000256" key="1">
    <source>
        <dbReference type="SAM" id="SignalP"/>
    </source>
</evidence>
<accession>A0A238Z4H7</accession>
<sequence length="87" mass="9667">MKRLKEYLLGFLLLLANIIFAQTTPQQMVSSMGRGINMGNVLSAPVEGNWASAFTESYFEDVAKAGFKIVRIPIYFFGDRTLGNTSI</sequence>
<evidence type="ECO:0000313" key="3">
    <source>
        <dbReference type="Proteomes" id="UP000198384"/>
    </source>
</evidence>
<protein>
    <recommendedName>
        <fullName evidence="4">Cellulase (Glycosyl hydrolase family 5)</fullName>
    </recommendedName>
</protein>
<proteinExistence type="predicted"/>
<evidence type="ECO:0008006" key="4">
    <source>
        <dbReference type="Google" id="ProtNLM"/>
    </source>
</evidence>
<organism evidence="2 3">
    <name type="scientific">Lutibacter agarilyticus</name>
    <dbReference type="NCBI Taxonomy" id="1109740"/>
    <lineage>
        <taxon>Bacteria</taxon>
        <taxon>Pseudomonadati</taxon>
        <taxon>Bacteroidota</taxon>
        <taxon>Flavobacteriia</taxon>
        <taxon>Flavobacteriales</taxon>
        <taxon>Flavobacteriaceae</taxon>
        <taxon>Lutibacter</taxon>
    </lineage>
</organism>
<keyword evidence="1" id="KW-0732">Signal</keyword>
<dbReference type="RefSeq" id="WP_089382933.1">
    <property type="nucleotide sequence ID" value="NZ_FZNT01000013.1"/>
</dbReference>
<dbReference type="EMBL" id="FZNT01000013">
    <property type="protein sequence ID" value="SNR78277.1"/>
    <property type="molecule type" value="Genomic_DNA"/>
</dbReference>
<reference evidence="2 3" key="1">
    <citation type="submission" date="2017-06" db="EMBL/GenBank/DDBJ databases">
        <authorList>
            <person name="Kim H.J."/>
            <person name="Triplett B.A."/>
        </authorList>
    </citation>
    <scope>NUCLEOTIDE SEQUENCE [LARGE SCALE GENOMIC DNA]</scope>
    <source>
        <strain evidence="2 3">DSM 29150</strain>
    </source>
</reference>
<feature type="signal peptide" evidence="1">
    <location>
        <begin position="1"/>
        <end position="21"/>
    </location>
</feature>
<evidence type="ECO:0000313" key="2">
    <source>
        <dbReference type="EMBL" id="SNR78277.1"/>
    </source>
</evidence>
<dbReference type="SUPFAM" id="SSF51445">
    <property type="entry name" value="(Trans)glycosidases"/>
    <property type="match status" value="1"/>
</dbReference>
<keyword evidence="3" id="KW-1185">Reference proteome</keyword>
<gene>
    <name evidence="2" type="ORF">SAMN06265371_11329</name>
</gene>
<dbReference type="InterPro" id="IPR017853">
    <property type="entry name" value="GH"/>
</dbReference>
<dbReference type="OrthoDB" id="1203282at2"/>
<name>A0A238Z4H7_9FLAO</name>
<dbReference type="Proteomes" id="UP000198384">
    <property type="component" value="Unassembled WGS sequence"/>
</dbReference>
<dbReference type="AlphaFoldDB" id="A0A238Z4H7"/>
<feature type="chain" id="PRO_5013394225" description="Cellulase (Glycosyl hydrolase family 5)" evidence="1">
    <location>
        <begin position="22"/>
        <end position="87"/>
    </location>
</feature>